<dbReference type="AlphaFoldDB" id="F9X5J1"/>
<feature type="region of interest" description="Disordered" evidence="2">
    <location>
        <begin position="256"/>
        <end position="337"/>
    </location>
</feature>
<gene>
    <name evidence="6" type="ORF">MYCGRDRAFT_108499</name>
</gene>
<dbReference type="InterPro" id="IPR001849">
    <property type="entry name" value="PH_domain"/>
</dbReference>
<dbReference type="InterPro" id="IPR001841">
    <property type="entry name" value="Znf_RING"/>
</dbReference>
<dbReference type="OMA" id="SEAHWAQ"/>
<protein>
    <submittedName>
        <fullName evidence="6">Uncharacterized protein</fullName>
    </submittedName>
</protein>
<evidence type="ECO:0000259" key="3">
    <source>
        <dbReference type="PROSITE" id="PS50003"/>
    </source>
</evidence>
<dbReference type="SUPFAM" id="SSF53300">
    <property type="entry name" value="vWA-like"/>
    <property type="match status" value="1"/>
</dbReference>
<evidence type="ECO:0000256" key="1">
    <source>
        <dbReference type="PROSITE-ProRule" id="PRU00175"/>
    </source>
</evidence>
<dbReference type="SUPFAM" id="SSF57850">
    <property type="entry name" value="RING/U-box"/>
    <property type="match status" value="1"/>
</dbReference>
<feature type="domain" description="PH" evidence="3">
    <location>
        <begin position="454"/>
        <end position="568"/>
    </location>
</feature>
<dbReference type="STRING" id="336722.F9X5J1"/>
<dbReference type="PANTHER" id="PTHR10579">
    <property type="entry name" value="CALCIUM-ACTIVATED CHLORIDE CHANNEL REGULATOR"/>
    <property type="match status" value="1"/>
</dbReference>
<dbReference type="GeneID" id="13395732"/>
<dbReference type="SMART" id="SM00184">
    <property type="entry name" value="RING"/>
    <property type="match status" value="1"/>
</dbReference>
<feature type="compositionally biased region" description="Basic and acidic residues" evidence="2">
    <location>
        <begin position="279"/>
        <end position="290"/>
    </location>
</feature>
<feature type="compositionally biased region" description="Polar residues" evidence="2">
    <location>
        <begin position="256"/>
        <end position="278"/>
    </location>
</feature>
<name>F9X5J1_ZYMTI</name>
<evidence type="ECO:0000313" key="7">
    <source>
        <dbReference type="Proteomes" id="UP000008062"/>
    </source>
</evidence>
<feature type="region of interest" description="Disordered" evidence="2">
    <location>
        <begin position="604"/>
        <end position="623"/>
    </location>
</feature>
<dbReference type="InterPro" id="IPR051266">
    <property type="entry name" value="CLCR"/>
</dbReference>
<dbReference type="InterPro" id="IPR002035">
    <property type="entry name" value="VWF_A"/>
</dbReference>
<feature type="compositionally biased region" description="Pro residues" evidence="2">
    <location>
        <begin position="1025"/>
        <end position="1037"/>
    </location>
</feature>
<dbReference type="Pfam" id="PF15411">
    <property type="entry name" value="PH_10"/>
    <property type="match status" value="1"/>
</dbReference>
<dbReference type="eggNOG" id="ENOG502QTWJ">
    <property type="taxonomic scope" value="Eukaryota"/>
</dbReference>
<dbReference type="Gene3D" id="3.40.50.410">
    <property type="entry name" value="von Willebrand factor, type A domain"/>
    <property type="match status" value="1"/>
</dbReference>
<evidence type="ECO:0000259" key="4">
    <source>
        <dbReference type="PROSITE" id="PS50089"/>
    </source>
</evidence>
<dbReference type="PANTHER" id="PTHR10579:SF43">
    <property type="entry name" value="ZINC FINGER (C3HC4-TYPE RING FINGER) FAMILY PROTEIN"/>
    <property type="match status" value="1"/>
</dbReference>
<feature type="compositionally biased region" description="Basic and acidic residues" evidence="2">
    <location>
        <begin position="319"/>
        <end position="335"/>
    </location>
</feature>
<keyword evidence="1" id="KW-0863">Zinc-finger</keyword>
<dbReference type="FunCoup" id="F9X5J1">
    <property type="interactions" value="155"/>
</dbReference>
<organism evidence="6 7">
    <name type="scientific">Zymoseptoria tritici (strain CBS 115943 / IPO323)</name>
    <name type="common">Speckled leaf blotch fungus</name>
    <name type="synonym">Septoria tritici</name>
    <dbReference type="NCBI Taxonomy" id="336722"/>
    <lineage>
        <taxon>Eukaryota</taxon>
        <taxon>Fungi</taxon>
        <taxon>Dikarya</taxon>
        <taxon>Ascomycota</taxon>
        <taxon>Pezizomycotina</taxon>
        <taxon>Dothideomycetes</taxon>
        <taxon>Dothideomycetidae</taxon>
        <taxon>Mycosphaerellales</taxon>
        <taxon>Mycosphaerellaceae</taxon>
        <taxon>Zymoseptoria</taxon>
    </lineage>
</organism>
<dbReference type="PROSITE" id="PS50003">
    <property type="entry name" value="PH_DOMAIN"/>
    <property type="match status" value="1"/>
</dbReference>
<dbReference type="HOGENOM" id="CLU_006368_0_0_1"/>
<sequence length="1167" mass="129102">MFIDGHYQYHPPPDLVEVSAYPEDLGCHAWRRRNWLGVDLPGPPPRPSMSAEQPLLWYAQSPPPRPPLGTPDQQRTRKERFTSQAISQLPAGAGQLERRPTLSKRAGRFGGIRVSLKDLVTSPDRTTSSPLLEEPALCRSQSLSSHQASSDMFIAQNVRRRERTFIGSSCAACEEPLEHMLRGERVLQLTCGHISHEACFYEYIKEFQAQTCPTCDQPLGVDTSRGGNIDFDNINKLFQSAQPNAKLHQQASLNTLSTRCPSSGDKTFGSSVTPTQQTDTRRPSRDHLLPEELQSPTSTPSQYRSCHTRNETEDSSALSRDHSEALADSEFRPQDPDLQSIMTSASRTVPKNPIPTPIVTVRSEFPTLTKSRHLQSLTCLITVEVPEGKWNPQPEDIRSPPLVPSTISQEPYRPTRFVRSPKIPRPVDSIHEDTGFEEAKEELLNRVENWHGLEFDRFGKLLLHGLVSVGKDRNTWQELQCYLFSEMLICVKEKRVPATASSRDRPTTTRWTLKGSILIRKHLEDVEVVDENVLALSLSVAELPAFNLRFADMEQLEVWRTALKNIYQPETPTPTSPVHNFERENSGTDDDEYSMPRTARHISSIRSSGWPGDHSPGTAPTEYSTARVRDTHPSRIHIPLDVVVVIPVSSSMQGLKVDLLRDALRFLISNLGERDRLGIVTFGSGGGGVSLVGLSNKSWSGWSQGLEAVRPIAHKNMRSDVVEGANGAMDMLMQRKTVNALSQIVLISDSATSDNEGVDFVVSRAEAAKISIYSFGLGLTHKPDAMVEMSTRTKASYTYVKDWMMLRECLAGCLGALQSTSHQNVKMKLRLPEGSPAKFVKINGALQITKRATGRDAEVLLGDLRFGDKREVLVQLAVQPDSSAPDAAPADPWDNMVSGLEAMSSIEQDSVRGFSIEELPLLQADLVWGDLLQDGHITQLPRPSLLAITVLPPKSRNSYHSSTPLIPPHPSVVQRRMELLTSDMLSRALGLVARGQHERAQHLLTETRSILKGLGKGGLPALPTATPPPNYALPPTPSTNGPRASPTSPSDTSFPNPPKSTSALPTTHDFVKTFSSSSSAADIDKATMEALDNELQTSLEYILHPQVFARDARKAMLQAIGTISSQRGFTFRTGSESLWAARIPGVRRLTERSRVWRDVSDRALVEE</sequence>
<dbReference type="InterPro" id="IPR011993">
    <property type="entry name" value="PH-like_dom_sf"/>
</dbReference>
<proteinExistence type="predicted"/>
<dbReference type="PROSITE" id="PS50089">
    <property type="entry name" value="ZF_RING_2"/>
    <property type="match status" value="1"/>
</dbReference>
<dbReference type="Gene3D" id="2.30.29.30">
    <property type="entry name" value="Pleckstrin-homology domain (PH domain)/Phosphotyrosine-binding domain (PTB)"/>
    <property type="match status" value="1"/>
</dbReference>
<feature type="region of interest" description="Disordered" evidence="2">
    <location>
        <begin position="1015"/>
        <end position="1066"/>
    </location>
</feature>
<dbReference type="InParanoid" id="F9X5J1"/>
<feature type="compositionally biased region" description="Polar residues" evidence="2">
    <location>
        <begin position="1038"/>
        <end position="1065"/>
    </location>
</feature>
<dbReference type="EMBL" id="CM001198">
    <property type="protein sequence ID" value="EGP88692.1"/>
    <property type="molecule type" value="Genomic_DNA"/>
</dbReference>
<keyword evidence="7" id="KW-1185">Reference proteome</keyword>
<dbReference type="Proteomes" id="UP000008062">
    <property type="component" value="Chromosome 3"/>
</dbReference>
<dbReference type="InterPro" id="IPR013083">
    <property type="entry name" value="Znf_RING/FYVE/PHD"/>
</dbReference>
<feature type="region of interest" description="Disordered" evidence="2">
    <location>
        <begin position="569"/>
        <end position="595"/>
    </location>
</feature>
<dbReference type="RefSeq" id="XP_003853716.1">
    <property type="nucleotide sequence ID" value="XM_003853668.1"/>
</dbReference>
<dbReference type="KEGG" id="ztr:MYCGRDRAFT_108499"/>
<dbReference type="CDD" id="cd16448">
    <property type="entry name" value="RING-H2"/>
    <property type="match status" value="1"/>
</dbReference>
<keyword evidence="1" id="KW-0479">Metal-binding</keyword>
<evidence type="ECO:0000256" key="2">
    <source>
        <dbReference type="SAM" id="MobiDB-lite"/>
    </source>
</evidence>
<dbReference type="Pfam" id="PF00092">
    <property type="entry name" value="VWA"/>
    <property type="match status" value="1"/>
</dbReference>
<keyword evidence="1" id="KW-0862">Zinc</keyword>
<accession>F9X5J1</accession>
<dbReference type="OrthoDB" id="299997at2759"/>
<dbReference type="SMART" id="SM00327">
    <property type="entry name" value="VWA"/>
    <property type="match status" value="1"/>
</dbReference>
<evidence type="ECO:0000313" key="6">
    <source>
        <dbReference type="EMBL" id="EGP88692.1"/>
    </source>
</evidence>
<reference evidence="6 7" key="1">
    <citation type="journal article" date="2011" name="PLoS Genet.">
        <title>Finished genome of the fungal wheat pathogen Mycosphaerella graminicola reveals dispensome structure, chromosome plasticity, and stealth pathogenesis.</title>
        <authorList>
            <person name="Goodwin S.B."/>
            <person name="Ben M'barek S."/>
            <person name="Dhillon B."/>
            <person name="Wittenberg A.H.J."/>
            <person name="Crane C.F."/>
            <person name="Hane J.K."/>
            <person name="Foster A.J."/>
            <person name="Van der Lee T.A.J."/>
            <person name="Grimwood J."/>
            <person name="Aerts A."/>
            <person name="Antoniw J."/>
            <person name="Bailey A."/>
            <person name="Bluhm B."/>
            <person name="Bowler J."/>
            <person name="Bristow J."/>
            <person name="van der Burgt A."/>
            <person name="Canto-Canche B."/>
            <person name="Churchill A.C.L."/>
            <person name="Conde-Ferraez L."/>
            <person name="Cools H.J."/>
            <person name="Coutinho P.M."/>
            <person name="Csukai M."/>
            <person name="Dehal P."/>
            <person name="De Wit P."/>
            <person name="Donzelli B."/>
            <person name="van de Geest H.C."/>
            <person name="van Ham R.C.H.J."/>
            <person name="Hammond-Kosack K.E."/>
            <person name="Henrissat B."/>
            <person name="Kilian A."/>
            <person name="Kobayashi A.K."/>
            <person name="Koopmann E."/>
            <person name="Kourmpetis Y."/>
            <person name="Kuzniar A."/>
            <person name="Lindquist E."/>
            <person name="Lombard V."/>
            <person name="Maliepaard C."/>
            <person name="Martins N."/>
            <person name="Mehrabi R."/>
            <person name="Nap J.P.H."/>
            <person name="Ponomarenko A."/>
            <person name="Rudd J.J."/>
            <person name="Salamov A."/>
            <person name="Schmutz J."/>
            <person name="Schouten H.J."/>
            <person name="Shapiro H."/>
            <person name="Stergiopoulos I."/>
            <person name="Torriani S.F.F."/>
            <person name="Tu H."/>
            <person name="de Vries R.P."/>
            <person name="Waalwijk C."/>
            <person name="Ware S.B."/>
            <person name="Wiebenga A."/>
            <person name="Zwiers L.-H."/>
            <person name="Oliver R.P."/>
            <person name="Grigoriev I.V."/>
            <person name="Kema G.H.J."/>
        </authorList>
    </citation>
    <scope>NUCLEOTIDE SEQUENCE [LARGE SCALE GENOMIC DNA]</scope>
    <source>
        <strain evidence="7">CBS 115943 / IPO323</strain>
    </source>
</reference>
<dbReference type="SUPFAM" id="SSF50729">
    <property type="entry name" value="PH domain-like"/>
    <property type="match status" value="1"/>
</dbReference>
<dbReference type="GO" id="GO:0008270">
    <property type="term" value="F:zinc ion binding"/>
    <property type="evidence" value="ECO:0007669"/>
    <property type="project" value="UniProtKB-KW"/>
</dbReference>
<feature type="compositionally biased region" description="Polar residues" evidence="2">
    <location>
        <begin position="294"/>
        <end position="305"/>
    </location>
</feature>
<dbReference type="PROSITE" id="PS50234">
    <property type="entry name" value="VWFA"/>
    <property type="match status" value="1"/>
</dbReference>
<feature type="domain" description="RING-type" evidence="4">
    <location>
        <begin position="170"/>
        <end position="216"/>
    </location>
</feature>
<dbReference type="Gene3D" id="3.30.40.10">
    <property type="entry name" value="Zinc/RING finger domain, C3HC4 (zinc finger)"/>
    <property type="match status" value="1"/>
</dbReference>
<evidence type="ECO:0000259" key="5">
    <source>
        <dbReference type="PROSITE" id="PS50234"/>
    </source>
</evidence>
<feature type="domain" description="VWFA" evidence="5">
    <location>
        <begin position="641"/>
        <end position="814"/>
    </location>
</feature>
<dbReference type="InterPro" id="IPR036465">
    <property type="entry name" value="vWFA_dom_sf"/>
</dbReference>
<feature type="region of interest" description="Disordered" evidence="2">
    <location>
        <begin position="57"/>
        <end position="104"/>
    </location>
</feature>